<gene>
    <name evidence="1" type="ORF">PPRIM_AZ9-3.1.T0610020</name>
</gene>
<comment type="caution">
    <text evidence="1">The sequence shown here is derived from an EMBL/GenBank/DDBJ whole genome shotgun (WGS) entry which is preliminary data.</text>
</comment>
<sequence>MTQETLRQLARQLNKNKFLIAKPATDVFQCVQAFILLVKGVKIQDWLLAQLLMSCSLPQMVETIIEKKIDYANIILCKKLYHLIPQQQNSLGKLIYQLISQSLNFLEDEKSKIQRSKSTILRHEPSIYSNSINKIVQYQNKNTSNQRCKEDLQKIFQHRKIIKNQKNKEDDEKKFELLKEKMKKINKNSYFISPRKMQFEQQEKIILSNNNSERQFIHNKQMRSLRSFRSSFYD</sequence>
<reference evidence="1" key="1">
    <citation type="submission" date="2021-01" db="EMBL/GenBank/DDBJ databases">
        <authorList>
            <consortium name="Genoscope - CEA"/>
            <person name="William W."/>
        </authorList>
    </citation>
    <scope>NUCLEOTIDE SEQUENCE</scope>
</reference>
<dbReference type="AlphaFoldDB" id="A0A8S1MPM2"/>
<protein>
    <submittedName>
        <fullName evidence="1">Uncharacterized protein</fullName>
    </submittedName>
</protein>
<dbReference type="Proteomes" id="UP000688137">
    <property type="component" value="Unassembled WGS sequence"/>
</dbReference>
<dbReference type="OMA" id="QRCKEDL"/>
<accession>A0A8S1MPM2</accession>
<dbReference type="EMBL" id="CAJJDM010000062">
    <property type="protein sequence ID" value="CAD8078896.1"/>
    <property type="molecule type" value="Genomic_DNA"/>
</dbReference>
<organism evidence="1 2">
    <name type="scientific">Paramecium primaurelia</name>
    <dbReference type="NCBI Taxonomy" id="5886"/>
    <lineage>
        <taxon>Eukaryota</taxon>
        <taxon>Sar</taxon>
        <taxon>Alveolata</taxon>
        <taxon>Ciliophora</taxon>
        <taxon>Intramacronucleata</taxon>
        <taxon>Oligohymenophorea</taxon>
        <taxon>Peniculida</taxon>
        <taxon>Parameciidae</taxon>
        <taxon>Paramecium</taxon>
    </lineage>
</organism>
<keyword evidence="2" id="KW-1185">Reference proteome</keyword>
<name>A0A8S1MPM2_PARPR</name>
<evidence type="ECO:0000313" key="1">
    <source>
        <dbReference type="EMBL" id="CAD8078896.1"/>
    </source>
</evidence>
<evidence type="ECO:0000313" key="2">
    <source>
        <dbReference type="Proteomes" id="UP000688137"/>
    </source>
</evidence>
<proteinExistence type="predicted"/>